<keyword evidence="7 8" id="KW-0472">Membrane</keyword>
<reference evidence="10 11" key="1">
    <citation type="submission" date="2017-09" db="EMBL/GenBank/DDBJ databases">
        <title>Depth-based differentiation of microbial function through sediment-hosted aquifers and enrichment of novel symbionts in the deep terrestrial subsurface.</title>
        <authorList>
            <person name="Probst A.J."/>
            <person name="Ladd B."/>
            <person name="Jarett J.K."/>
            <person name="Geller-Mcgrath D.E."/>
            <person name="Sieber C.M."/>
            <person name="Emerson J.B."/>
            <person name="Anantharaman K."/>
            <person name="Thomas B.C."/>
            <person name="Malmstrom R."/>
            <person name="Stieglmeier M."/>
            <person name="Klingl A."/>
            <person name="Woyke T."/>
            <person name="Ryan C.M."/>
            <person name="Banfield J.F."/>
        </authorList>
    </citation>
    <scope>NUCLEOTIDE SEQUENCE [LARGE SCALE GENOMIC DNA]</scope>
    <source>
        <strain evidence="10">CG22_combo_CG10-13_8_21_14_all_47_15</strain>
    </source>
</reference>
<keyword evidence="3" id="KW-1003">Cell membrane</keyword>
<evidence type="ECO:0000256" key="8">
    <source>
        <dbReference type="SAM" id="Phobius"/>
    </source>
</evidence>
<dbReference type="InterPro" id="IPR018076">
    <property type="entry name" value="T2SS_GspF_dom"/>
</dbReference>
<evidence type="ECO:0000256" key="4">
    <source>
        <dbReference type="ARBA" id="ARBA00022519"/>
    </source>
</evidence>
<dbReference type="FunFam" id="1.20.81.30:FF:000001">
    <property type="entry name" value="Type II secretion system protein F"/>
    <property type="match status" value="1"/>
</dbReference>
<dbReference type="AlphaFoldDB" id="A0A2H0CVP9"/>
<dbReference type="EMBL" id="PCTL01000001">
    <property type="protein sequence ID" value="PIP73983.1"/>
    <property type="molecule type" value="Genomic_DNA"/>
</dbReference>
<comment type="caution">
    <text evidence="10">The sequence shown here is derived from an EMBL/GenBank/DDBJ whole genome shotgun (WGS) entry which is preliminary data.</text>
</comment>
<evidence type="ECO:0000256" key="2">
    <source>
        <dbReference type="ARBA" id="ARBA00005745"/>
    </source>
</evidence>
<evidence type="ECO:0000313" key="10">
    <source>
        <dbReference type="EMBL" id="PIP73983.1"/>
    </source>
</evidence>
<dbReference type="GO" id="GO:0005886">
    <property type="term" value="C:plasma membrane"/>
    <property type="evidence" value="ECO:0007669"/>
    <property type="project" value="UniProtKB-SubCell"/>
</dbReference>
<dbReference type="InterPro" id="IPR003004">
    <property type="entry name" value="GspF/PilC"/>
</dbReference>
<name>A0A2H0CVP9_9BACT</name>
<protein>
    <recommendedName>
        <fullName evidence="9">Type II secretion system protein GspF domain-containing protein</fullName>
    </recommendedName>
</protein>
<evidence type="ECO:0000313" key="11">
    <source>
        <dbReference type="Proteomes" id="UP000230638"/>
    </source>
</evidence>
<accession>A0A2H0CVP9</accession>
<evidence type="ECO:0000256" key="6">
    <source>
        <dbReference type="ARBA" id="ARBA00022989"/>
    </source>
</evidence>
<evidence type="ECO:0000256" key="1">
    <source>
        <dbReference type="ARBA" id="ARBA00004429"/>
    </source>
</evidence>
<sequence>MLFRYKTVGKDGVQFEGSIDAFDEDAAIASLQRRGLVVVSVYPEKEASWWQESVPFFRAVSPKDIVIISRQIATLFEAKVPALQVFRLIATETDNAVLRDAFAKITDDIQAGVPISDAMEKHVEIFSDFYVNMVRSGEESGKLNETFNFLADYLDRSYELSSKAKNALIYPAFVITTFIVVMTLMLVMVIPRLGTILLETGQDIPFYTQIVIGVSNFLLNYGLVILGLIIVGVIVLWRFVRSPGGGQSLAQFQLSVPYVGQLYRKFYLSRIADNLHTMISSGIPIVRAFEVTAHVVGNAVYADILNEVKQAVQGGAPISETLVRYDEIPSIMTQMIKVGEETGRLGFVLQTMAAFYRREVDNEVSTIVSLIEPILIVALGLGVGFLLTSVLIPIYQTTANI</sequence>
<gene>
    <name evidence="10" type="ORF">COW88_00200</name>
</gene>
<feature type="domain" description="Type II secretion system protein GspF" evidence="9">
    <location>
        <begin position="272"/>
        <end position="393"/>
    </location>
</feature>
<evidence type="ECO:0000259" key="9">
    <source>
        <dbReference type="Pfam" id="PF00482"/>
    </source>
</evidence>
<feature type="domain" description="Type II secretion system protein GspF" evidence="9">
    <location>
        <begin position="69"/>
        <end position="191"/>
    </location>
</feature>
<feature type="transmembrane region" description="Helical" evidence="8">
    <location>
        <begin position="167"/>
        <end position="190"/>
    </location>
</feature>
<evidence type="ECO:0000256" key="5">
    <source>
        <dbReference type="ARBA" id="ARBA00022692"/>
    </source>
</evidence>
<keyword evidence="5 8" id="KW-0812">Transmembrane</keyword>
<dbReference type="InterPro" id="IPR042094">
    <property type="entry name" value="T2SS_GspF_sf"/>
</dbReference>
<dbReference type="PANTHER" id="PTHR30012:SF0">
    <property type="entry name" value="TYPE II SECRETION SYSTEM PROTEIN F-RELATED"/>
    <property type="match status" value="1"/>
</dbReference>
<comment type="subcellular location">
    <subcellularLocation>
        <location evidence="1">Cell inner membrane</location>
        <topology evidence="1">Multi-pass membrane protein</topology>
    </subcellularLocation>
</comment>
<dbReference type="PRINTS" id="PR00812">
    <property type="entry name" value="BCTERIALGSPF"/>
</dbReference>
<dbReference type="Proteomes" id="UP000230638">
    <property type="component" value="Unassembled WGS sequence"/>
</dbReference>
<proteinExistence type="inferred from homology"/>
<dbReference type="GO" id="GO:0015628">
    <property type="term" value="P:protein secretion by the type II secretion system"/>
    <property type="evidence" value="ECO:0007669"/>
    <property type="project" value="TreeGrafter"/>
</dbReference>
<organism evidence="10 11">
    <name type="scientific">Candidatus Lloydbacteria bacterium CG22_combo_CG10-13_8_21_14_all_47_15</name>
    <dbReference type="NCBI Taxonomy" id="1974635"/>
    <lineage>
        <taxon>Bacteria</taxon>
        <taxon>Candidatus Lloydiibacteriota</taxon>
    </lineage>
</organism>
<keyword evidence="4" id="KW-0997">Cell inner membrane</keyword>
<feature type="transmembrane region" description="Helical" evidence="8">
    <location>
        <begin position="210"/>
        <end position="237"/>
    </location>
</feature>
<dbReference type="Pfam" id="PF00482">
    <property type="entry name" value="T2SSF"/>
    <property type="match status" value="2"/>
</dbReference>
<feature type="transmembrane region" description="Helical" evidence="8">
    <location>
        <begin position="374"/>
        <end position="395"/>
    </location>
</feature>
<keyword evidence="6 8" id="KW-1133">Transmembrane helix</keyword>
<evidence type="ECO:0000256" key="7">
    <source>
        <dbReference type="ARBA" id="ARBA00023136"/>
    </source>
</evidence>
<comment type="similarity">
    <text evidence="2">Belongs to the GSP F family.</text>
</comment>
<evidence type="ECO:0000256" key="3">
    <source>
        <dbReference type="ARBA" id="ARBA00022475"/>
    </source>
</evidence>
<dbReference type="Gene3D" id="1.20.81.30">
    <property type="entry name" value="Type II secretion system (T2SS), domain F"/>
    <property type="match status" value="2"/>
</dbReference>
<dbReference type="PANTHER" id="PTHR30012">
    <property type="entry name" value="GENERAL SECRETION PATHWAY PROTEIN"/>
    <property type="match status" value="1"/>
</dbReference>